<evidence type="ECO:0000256" key="2">
    <source>
        <dbReference type="ARBA" id="ARBA00022771"/>
    </source>
</evidence>
<dbReference type="RefSeq" id="WP_091944605.1">
    <property type="nucleotide sequence ID" value="NZ_FOEE01000008.1"/>
</dbReference>
<evidence type="ECO:0000313" key="6">
    <source>
        <dbReference type="EMBL" id="SEP02705.1"/>
    </source>
</evidence>
<name>A0A1H8UHP3_9ACTN</name>
<dbReference type="PROSITE" id="PS51128">
    <property type="entry name" value="ZF_DKSA_2"/>
    <property type="match status" value="1"/>
</dbReference>
<dbReference type="Gene3D" id="1.20.120.910">
    <property type="entry name" value="DksA, coiled-coil domain"/>
    <property type="match status" value="1"/>
</dbReference>
<evidence type="ECO:0000256" key="3">
    <source>
        <dbReference type="ARBA" id="ARBA00022833"/>
    </source>
</evidence>
<dbReference type="EMBL" id="FOEE01000008">
    <property type="protein sequence ID" value="SEP02705.1"/>
    <property type="molecule type" value="Genomic_DNA"/>
</dbReference>
<sequence length="104" mass="11305">MTTATTPAAPTTRWTALRSVLEEQRADCLRQRESALAETVASLPDPVAVARTATLLRTVEEVDAALARMDDGTYGRCVSCGTDIPEERLEFRPYAATCVACSQR</sequence>
<evidence type="ECO:0000256" key="4">
    <source>
        <dbReference type="PROSITE-ProRule" id="PRU00510"/>
    </source>
</evidence>
<dbReference type="GO" id="GO:0008270">
    <property type="term" value="F:zinc ion binding"/>
    <property type="evidence" value="ECO:0007669"/>
    <property type="project" value="UniProtKB-KW"/>
</dbReference>
<reference evidence="7" key="1">
    <citation type="submission" date="2016-10" db="EMBL/GenBank/DDBJ databases">
        <authorList>
            <person name="Varghese N."/>
            <person name="Submissions S."/>
        </authorList>
    </citation>
    <scope>NUCLEOTIDE SEQUENCE [LARGE SCALE GENOMIC DNA]</scope>
    <source>
        <strain evidence="7">DSM 45413</strain>
    </source>
</reference>
<evidence type="ECO:0000256" key="1">
    <source>
        <dbReference type="ARBA" id="ARBA00022723"/>
    </source>
</evidence>
<dbReference type="SUPFAM" id="SSF57716">
    <property type="entry name" value="Glucocorticoid receptor-like (DNA-binding domain)"/>
    <property type="match status" value="1"/>
</dbReference>
<dbReference type="Proteomes" id="UP000198960">
    <property type="component" value="Unassembled WGS sequence"/>
</dbReference>
<keyword evidence="2" id="KW-0863">Zinc-finger</keyword>
<dbReference type="PANTHER" id="PTHR33823:SF4">
    <property type="entry name" value="GENERAL STRESS PROTEIN 16O"/>
    <property type="match status" value="1"/>
</dbReference>
<gene>
    <name evidence="6" type="ORF">SAMN05660991_02919</name>
</gene>
<dbReference type="InterPro" id="IPR000962">
    <property type="entry name" value="Znf_DskA_TraR"/>
</dbReference>
<feature type="zinc finger region" description="dksA C4-type" evidence="4">
    <location>
        <begin position="77"/>
        <end position="101"/>
    </location>
</feature>
<keyword evidence="3" id="KW-0862">Zinc</keyword>
<organism evidence="6 7">
    <name type="scientific">Trujillonella endophytica</name>
    <dbReference type="NCBI Taxonomy" id="673521"/>
    <lineage>
        <taxon>Bacteria</taxon>
        <taxon>Bacillati</taxon>
        <taxon>Actinomycetota</taxon>
        <taxon>Actinomycetes</taxon>
        <taxon>Geodermatophilales</taxon>
        <taxon>Geodermatophilaceae</taxon>
        <taxon>Trujillonella</taxon>
    </lineage>
</organism>
<keyword evidence="7" id="KW-1185">Reference proteome</keyword>
<keyword evidence="1" id="KW-0479">Metal-binding</keyword>
<evidence type="ECO:0000259" key="5">
    <source>
        <dbReference type="Pfam" id="PF01258"/>
    </source>
</evidence>
<dbReference type="PANTHER" id="PTHR33823">
    <property type="entry name" value="RNA POLYMERASE-BINDING TRANSCRIPTION FACTOR DKSA-RELATED"/>
    <property type="match status" value="1"/>
</dbReference>
<accession>A0A1H8UHP3</accession>
<dbReference type="STRING" id="673521.SAMN05660991_02919"/>
<dbReference type="OrthoDB" id="1121111at2"/>
<dbReference type="AlphaFoldDB" id="A0A1H8UHP3"/>
<feature type="domain" description="Zinc finger DksA/TraR C4-type" evidence="5">
    <location>
        <begin position="72"/>
        <end position="103"/>
    </location>
</feature>
<dbReference type="Pfam" id="PF01258">
    <property type="entry name" value="zf-dskA_traR"/>
    <property type="match status" value="1"/>
</dbReference>
<evidence type="ECO:0000313" key="7">
    <source>
        <dbReference type="Proteomes" id="UP000198960"/>
    </source>
</evidence>
<proteinExistence type="predicted"/>
<protein>
    <submittedName>
        <fullName evidence="6">Transcriptional regulator, TraR/DksA family</fullName>
    </submittedName>
</protein>